<evidence type="ECO:0000256" key="1">
    <source>
        <dbReference type="SAM" id="Phobius"/>
    </source>
</evidence>
<sequence length="197" mass="20836">MLIILIVSVVTGAFLSFNGLLPEVLVNNNGLLVEAMLYLMLFLIGFDLGTSRAGLKATLKPDRYLIIVPAGTIAGTIFGGFLCSFVIDLSAMDSMAVASGFGWYSFSAVILAKVKSAELGAIAFLSNVIRESLTLVSVPFIAKYFGQYAAIAPGGATTMDVTLPVIEKFAGRRAALIGFVQGVLLTGLTPFIIQLFI</sequence>
<dbReference type="Proteomes" id="UP000287502">
    <property type="component" value="Chromosome"/>
</dbReference>
<evidence type="ECO:0000313" key="2">
    <source>
        <dbReference type="EMBL" id="QAR31864.1"/>
    </source>
</evidence>
<gene>
    <name evidence="2" type="ORF">EP073_00120</name>
</gene>
<keyword evidence="1" id="KW-0812">Transmembrane</keyword>
<feature type="transmembrane region" description="Helical" evidence="1">
    <location>
        <begin position="35"/>
        <end position="55"/>
    </location>
</feature>
<name>A0A410JUJ4_9BACT</name>
<accession>A0A410JUJ4</accession>
<dbReference type="GO" id="GO:0005886">
    <property type="term" value="C:plasma membrane"/>
    <property type="evidence" value="ECO:0007669"/>
    <property type="project" value="TreeGrafter"/>
</dbReference>
<feature type="transmembrane region" description="Helical" evidence="1">
    <location>
        <begin position="64"/>
        <end position="87"/>
    </location>
</feature>
<dbReference type="GO" id="GO:0015661">
    <property type="term" value="F:L-lysine efflux transmembrane transporter activity"/>
    <property type="evidence" value="ECO:0007669"/>
    <property type="project" value="InterPro"/>
</dbReference>
<evidence type="ECO:0000313" key="3">
    <source>
        <dbReference type="Proteomes" id="UP000287502"/>
    </source>
</evidence>
<feature type="transmembrane region" description="Helical" evidence="1">
    <location>
        <begin position="174"/>
        <end position="196"/>
    </location>
</feature>
<dbReference type="RefSeq" id="WP_128465151.1">
    <property type="nucleotide sequence ID" value="NZ_CP035108.1"/>
</dbReference>
<proteinExistence type="predicted"/>
<keyword evidence="3" id="KW-1185">Reference proteome</keyword>
<reference evidence="2 3" key="1">
    <citation type="submission" date="2019-01" db="EMBL/GenBank/DDBJ databases">
        <title>Geovibrio thiophilus DSM 11263, complete genome.</title>
        <authorList>
            <person name="Spring S."/>
            <person name="Bunk B."/>
            <person name="Sproer C."/>
        </authorList>
    </citation>
    <scope>NUCLEOTIDE SEQUENCE [LARGE SCALE GENOMIC DNA]</scope>
    <source>
        <strain evidence="2 3">DSM 11263</strain>
    </source>
</reference>
<protein>
    <submittedName>
        <fullName evidence="2">Lysine exporter LysO family protein</fullName>
    </submittedName>
</protein>
<dbReference type="EMBL" id="CP035108">
    <property type="protein sequence ID" value="QAR31864.1"/>
    <property type="molecule type" value="Genomic_DNA"/>
</dbReference>
<dbReference type="InterPro" id="IPR005642">
    <property type="entry name" value="LysO"/>
</dbReference>
<dbReference type="OrthoDB" id="371078at2"/>
<keyword evidence="1" id="KW-0472">Membrane</keyword>
<organism evidence="2 3">
    <name type="scientific">Geovibrio thiophilus</name>
    <dbReference type="NCBI Taxonomy" id="139438"/>
    <lineage>
        <taxon>Bacteria</taxon>
        <taxon>Pseudomonadati</taxon>
        <taxon>Deferribacterota</taxon>
        <taxon>Deferribacteres</taxon>
        <taxon>Deferribacterales</taxon>
        <taxon>Geovibrionaceae</taxon>
        <taxon>Geovibrio</taxon>
    </lineage>
</organism>
<dbReference type="PANTHER" id="PTHR35804:SF1">
    <property type="entry name" value="LYSINE EXPORTER LYSO"/>
    <property type="match status" value="1"/>
</dbReference>
<keyword evidence="1" id="KW-1133">Transmembrane helix</keyword>
<dbReference type="Pfam" id="PF03956">
    <property type="entry name" value="Lys_export"/>
    <property type="match status" value="1"/>
</dbReference>
<dbReference type="PANTHER" id="PTHR35804">
    <property type="entry name" value="LYSINE EXPORTER LYSO"/>
    <property type="match status" value="1"/>
</dbReference>
<dbReference type="AlphaFoldDB" id="A0A410JUJ4"/>
<dbReference type="KEGG" id="gtl:EP073_00120"/>